<evidence type="ECO:0000313" key="6">
    <source>
        <dbReference type="Proteomes" id="UP000006575"/>
    </source>
</evidence>
<dbReference type="EnsemblBacteria" id="CAK07678">
    <property type="protein sequence ID" value="CAK07678"/>
    <property type="gene ID" value="RL2186"/>
</dbReference>
<dbReference type="KEGG" id="rle:RL2186"/>
<name>Q1MH88_RHIJ3</name>
<accession>Q1MH88</accession>
<dbReference type="Pfam" id="PF00004">
    <property type="entry name" value="AAA"/>
    <property type="match status" value="1"/>
</dbReference>
<keyword evidence="2 3" id="KW-0067">ATP-binding</keyword>
<protein>
    <submittedName>
        <fullName evidence="5">AAA family ATPase protein</fullName>
    </submittedName>
</protein>
<dbReference type="SUPFAM" id="SSF52540">
    <property type="entry name" value="P-loop containing nucleoside triphosphate hydrolases"/>
    <property type="match status" value="1"/>
</dbReference>
<gene>
    <name evidence="5" type="ordered locus">RL2186</name>
</gene>
<dbReference type="GO" id="GO:0005694">
    <property type="term" value="C:chromosome"/>
    <property type="evidence" value="ECO:0007669"/>
    <property type="project" value="TreeGrafter"/>
</dbReference>
<feature type="domain" description="AAA+ ATPase" evidence="4">
    <location>
        <begin position="56"/>
        <end position="204"/>
    </location>
</feature>
<dbReference type="GO" id="GO:0016887">
    <property type="term" value="F:ATP hydrolysis activity"/>
    <property type="evidence" value="ECO:0007669"/>
    <property type="project" value="InterPro"/>
</dbReference>
<dbReference type="Gene3D" id="3.40.50.300">
    <property type="entry name" value="P-loop containing nucleotide triphosphate hydrolases"/>
    <property type="match status" value="1"/>
</dbReference>
<dbReference type="PRINTS" id="PR00300">
    <property type="entry name" value="CLPPROTEASEA"/>
</dbReference>
<dbReference type="Proteomes" id="UP000006575">
    <property type="component" value="Chromosome"/>
</dbReference>
<comment type="similarity">
    <text evidence="3">Belongs to the AAA ATPase family.</text>
</comment>
<reference evidence="5 6" key="1">
    <citation type="journal article" date="2006" name="Genome Biol.">
        <title>The genome of Rhizobium leguminosarum has recognizable core and accessory components.</title>
        <authorList>
            <person name="Young J.W."/>
            <person name="Crossman L.C."/>
            <person name="Johnston A.W.B."/>
            <person name="Thomson N.R."/>
            <person name="Ghazoui Z.F."/>
            <person name="Hull K.H."/>
            <person name="Wexler M."/>
            <person name="Curson A.R.J."/>
            <person name="Todd J.D."/>
            <person name="Poole P.S."/>
            <person name="Mauchline T.H."/>
            <person name="East A.K."/>
            <person name="Quail M.A."/>
            <person name="Churcher C."/>
            <person name="Arrowsmith C."/>
            <person name="Cherevach A."/>
            <person name="Chillingworth T."/>
            <person name="Clarke K."/>
            <person name="Cronin A."/>
            <person name="Davis P."/>
            <person name="Fraser A."/>
            <person name="Hance Z."/>
            <person name="Hauser H."/>
            <person name="Jagels K."/>
            <person name="Moule S."/>
            <person name="Mungall K."/>
            <person name="Norbertczak H."/>
            <person name="Rabbinowitsch E."/>
            <person name="Sanders M."/>
            <person name="Simmonds M."/>
            <person name="Whitehead S."/>
            <person name="Parkhill J."/>
        </authorList>
    </citation>
    <scope>NUCLEOTIDE SEQUENCE [LARGE SCALE GENOMIC DNA]</scope>
    <source>
        <strain evidence="6">DSM 114642 / LMG 32736 / 3841</strain>
    </source>
</reference>
<evidence type="ECO:0000256" key="3">
    <source>
        <dbReference type="RuleBase" id="RU003651"/>
    </source>
</evidence>
<dbReference type="AlphaFoldDB" id="Q1MH88"/>
<evidence type="ECO:0000256" key="1">
    <source>
        <dbReference type="ARBA" id="ARBA00022741"/>
    </source>
</evidence>
<evidence type="ECO:0000259" key="4">
    <source>
        <dbReference type="SMART" id="SM00382"/>
    </source>
</evidence>
<organism evidence="5 6">
    <name type="scientific">Rhizobium johnstonii (strain DSM 114642 / LMG 32736 / 3841)</name>
    <name type="common">Rhizobium leguminosarum bv. viciae</name>
    <dbReference type="NCBI Taxonomy" id="216596"/>
    <lineage>
        <taxon>Bacteria</taxon>
        <taxon>Pseudomonadati</taxon>
        <taxon>Pseudomonadota</taxon>
        <taxon>Alphaproteobacteria</taxon>
        <taxon>Hyphomicrobiales</taxon>
        <taxon>Rhizobiaceae</taxon>
        <taxon>Rhizobium/Agrobacterium group</taxon>
        <taxon>Rhizobium</taxon>
        <taxon>Rhizobium johnstonii</taxon>
    </lineage>
</organism>
<dbReference type="eggNOG" id="COG0464">
    <property type="taxonomic scope" value="Bacteria"/>
</dbReference>
<dbReference type="InterPro" id="IPR003593">
    <property type="entry name" value="AAA+_ATPase"/>
</dbReference>
<evidence type="ECO:0000313" key="5">
    <source>
        <dbReference type="EMBL" id="CAK07678.1"/>
    </source>
</evidence>
<dbReference type="InterPro" id="IPR027417">
    <property type="entry name" value="P-loop_NTPase"/>
</dbReference>
<dbReference type="InterPro" id="IPR003960">
    <property type="entry name" value="ATPase_AAA_CS"/>
</dbReference>
<dbReference type="PROSITE" id="PS00674">
    <property type="entry name" value="AAA"/>
    <property type="match status" value="1"/>
</dbReference>
<proteinExistence type="inferred from homology"/>
<dbReference type="GO" id="GO:0005524">
    <property type="term" value="F:ATP binding"/>
    <property type="evidence" value="ECO:0007669"/>
    <property type="project" value="UniProtKB-KW"/>
</dbReference>
<dbReference type="PANTHER" id="PTHR45991:SF1">
    <property type="entry name" value="PACHYTENE CHECKPOINT PROTEIN 2 HOMOLOG"/>
    <property type="match status" value="1"/>
</dbReference>
<dbReference type="PANTHER" id="PTHR45991">
    <property type="entry name" value="PACHYTENE CHECKPOINT PROTEIN 2"/>
    <property type="match status" value="1"/>
</dbReference>
<dbReference type="SMART" id="SM00382">
    <property type="entry name" value="AAA"/>
    <property type="match status" value="1"/>
</dbReference>
<evidence type="ECO:0000256" key="2">
    <source>
        <dbReference type="ARBA" id="ARBA00022840"/>
    </source>
</evidence>
<keyword evidence="1 3" id="KW-0547">Nucleotide-binding</keyword>
<dbReference type="InterPro" id="IPR001270">
    <property type="entry name" value="ClpA/B"/>
</dbReference>
<dbReference type="HOGENOM" id="CLU_943061_0_0_5"/>
<keyword evidence="6" id="KW-1185">Reference proteome</keyword>
<dbReference type="EMBL" id="AM236080">
    <property type="protein sequence ID" value="CAK07678.1"/>
    <property type="molecule type" value="Genomic_DNA"/>
</dbReference>
<sequence>MSTMDSIVENTLLPRKDFGEAWDAIKVEGSVKQRLLAQSVLSLQLRERYSFELMPVHGLIVLTGPPGTGKTTLARGLANQVAKALGSVRYIQLDPHALGSSSLGKSQKEVSKIFQQTIPEFAANEPTIVLLDEVETLAADRQKMSLDANPIDAHRATDAALAGIDLLCRTHRNTLLIATTNYPKAVDRALLSRADWIEDIGPPNAEARREIIHDVLGLLAKHWPQVGDLKKDIASFVTASDGMDGRRLRKAITAAGAISIEIAKDLNKLKADHVLATLKRAAAQADVQGDAA</sequence>
<dbReference type="InterPro" id="IPR003959">
    <property type="entry name" value="ATPase_AAA_core"/>
</dbReference>
<dbReference type="InterPro" id="IPR044539">
    <property type="entry name" value="Pch2-like"/>
</dbReference>